<dbReference type="SUPFAM" id="SSF48208">
    <property type="entry name" value="Six-hairpin glycosidases"/>
    <property type="match status" value="1"/>
</dbReference>
<accession>A0A853EWY6</accession>
<evidence type="ECO:0000313" key="4">
    <source>
        <dbReference type="Proteomes" id="UP000561011"/>
    </source>
</evidence>
<dbReference type="EMBL" id="JACBYE010000021">
    <property type="protein sequence ID" value="NYS93843.1"/>
    <property type="molecule type" value="Genomic_DNA"/>
</dbReference>
<dbReference type="InterPro" id="IPR012341">
    <property type="entry name" value="6hp_glycosidase-like_sf"/>
</dbReference>
<evidence type="ECO:0000256" key="2">
    <source>
        <dbReference type="ARBA" id="ARBA00023235"/>
    </source>
</evidence>
<comment type="similarity">
    <text evidence="1">Belongs to the N-acylglucosamine 2-epimerase family.</text>
</comment>
<keyword evidence="2 3" id="KW-0413">Isomerase</keyword>
<organism evidence="3 4">
    <name type="scientific">Sanguibacter inulinus</name>
    <dbReference type="NCBI Taxonomy" id="60922"/>
    <lineage>
        <taxon>Bacteria</taxon>
        <taxon>Bacillati</taxon>
        <taxon>Actinomycetota</taxon>
        <taxon>Actinomycetes</taxon>
        <taxon>Micrococcales</taxon>
        <taxon>Sanguibacteraceae</taxon>
        <taxon>Sanguibacter</taxon>
    </lineage>
</organism>
<reference evidence="3 4" key="1">
    <citation type="submission" date="2020-07" db="EMBL/GenBank/DDBJ databases">
        <title>MOT database genomes.</title>
        <authorList>
            <person name="Joseph S."/>
            <person name="Aduse-Opoku J."/>
            <person name="Hashim A."/>
            <person name="Wade W."/>
            <person name="Curtis M."/>
        </authorList>
    </citation>
    <scope>NUCLEOTIDE SEQUENCE [LARGE SCALE GENOMIC DNA]</scope>
    <source>
        <strain evidence="3 4">DSM 100099</strain>
    </source>
</reference>
<dbReference type="PANTHER" id="PTHR15108">
    <property type="entry name" value="N-ACYLGLUCOSAMINE-2-EPIMERASE"/>
    <property type="match status" value="1"/>
</dbReference>
<gene>
    <name evidence="3" type="ORF">HZZ10_09955</name>
</gene>
<proteinExistence type="inferred from homology"/>
<protein>
    <submittedName>
        <fullName evidence="3">AGE family epimerase/isomerase</fullName>
    </submittedName>
</protein>
<dbReference type="RefSeq" id="WP_179913391.1">
    <property type="nucleotide sequence ID" value="NZ_JACBYE010000021.1"/>
</dbReference>
<evidence type="ECO:0000256" key="1">
    <source>
        <dbReference type="ARBA" id="ARBA00008558"/>
    </source>
</evidence>
<dbReference type="GO" id="GO:0016853">
    <property type="term" value="F:isomerase activity"/>
    <property type="evidence" value="ECO:0007669"/>
    <property type="project" value="UniProtKB-KW"/>
</dbReference>
<dbReference type="InterPro" id="IPR010819">
    <property type="entry name" value="AGE/CE"/>
</dbReference>
<dbReference type="Proteomes" id="UP000561011">
    <property type="component" value="Unassembled WGS sequence"/>
</dbReference>
<dbReference type="GO" id="GO:0005975">
    <property type="term" value="P:carbohydrate metabolic process"/>
    <property type="evidence" value="ECO:0007669"/>
    <property type="project" value="InterPro"/>
</dbReference>
<evidence type="ECO:0000313" key="3">
    <source>
        <dbReference type="EMBL" id="NYS93843.1"/>
    </source>
</evidence>
<sequence>MTSPASSWLTTPTHLDWLDEHARSLLAFGSGFVSPQGGAGWLADDGTLDAERGVFTWITCRMAHVYGLGALLGVPGDRPLAQAALDALRGRLHDDVHGGWFASIAADGTVDTTKSGYAHAFVVLAASTGVVAGLDGAQELLDDALDVLDTRFFDAETGLHVDEWDESWSTLDPYRGVNGNMHAVEALLAAADVTGDARWRERALGIARYVGVEWAPGNGWRIPEHFDEAWVPQPDLNEATPDDPFKPYGATVGHGIEWARLFLNLSAGLGADAPDWLVPAAQELYARAVADGWRESTPGAHGFVYTTGWDGEPVVETRMHWVAAEAVGAAASLFKATGEARYAADYERWWDHVAAVFLDGEHGSWHHELDATNTPTAKVWPGKPDIYHAFQATLFPQLPLAPSLSVALRDGLLRS</sequence>
<dbReference type="Gene3D" id="1.50.10.10">
    <property type="match status" value="1"/>
</dbReference>
<keyword evidence="4" id="KW-1185">Reference proteome</keyword>
<dbReference type="AlphaFoldDB" id="A0A853EWY6"/>
<dbReference type="InterPro" id="IPR008928">
    <property type="entry name" value="6-hairpin_glycosidase_sf"/>
</dbReference>
<name>A0A853EWY6_9MICO</name>
<dbReference type="Pfam" id="PF07221">
    <property type="entry name" value="GlcNAc_2-epim"/>
    <property type="match status" value="1"/>
</dbReference>
<comment type="caution">
    <text evidence="3">The sequence shown here is derived from an EMBL/GenBank/DDBJ whole genome shotgun (WGS) entry which is preliminary data.</text>
</comment>